<reference evidence="7" key="3">
    <citation type="submission" date="2025-05" db="UniProtKB">
        <authorList>
            <consortium name="EnsemblMetazoa"/>
        </authorList>
    </citation>
    <scope>IDENTIFICATION</scope>
</reference>
<dbReference type="FunFam" id="1.10.238.20:FF:000001">
    <property type="entry name" value="General odorant-binding protein lush"/>
    <property type="match status" value="1"/>
</dbReference>
<dbReference type="CTD" id="37267"/>
<dbReference type="Gene3D" id="1.10.238.20">
    <property type="entry name" value="Pheromone/general odorant binding protein domain"/>
    <property type="match status" value="1"/>
</dbReference>
<dbReference type="Proteomes" id="UP001652680">
    <property type="component" value="Unassembled WGS sequence"/>
</dbReference>
<evidence type="ECO:0000313" key="9">
    <source>
        <dbReference type="RefSeq" id="XP_016988070.1"/>
    </source>
</evidence>
<dbReference type="PROSITE" id="PS51257">
    <property type="entry name" value="PROKAR_LIPOPROTEIN"/>
    <property type="match status" value="1"/>
</dbReference>
<dbReference type="GO" id="GO:0005615">
    <property type="term" value="C:extracellular space"/>
    <property type="evidence" value="ECO:0007669"/>
    <property type="project" value="TreeGrafter"/>
</dbReference>
<organism evidence="9">
    <name type="scientific">Drosophila rhopaloa</name>
    <name type="common">Fruit fly</name>
    <dbReference type="NCBI Taxonomy" id="1041015"/>
    <lineage>
        <taxon>Eukaryota</taxon>
        <taxon>Metazoa</taxon>
        <taxon>Ecdysozoa</taxon>
        <taxon>Arthropoda</taxon>
        <taxon>Hexapoda</taxon>
        <taxon>Insecta</taxon>
        <taxon>Pterygota</taxon>
        <taxon>Neoptera</taxon>
        <taxon>Endopterygota</taxon>
        <taxon>Diptera</taxon>
        <taxon>Brachycera</taxon>
        <taxon>Muscomorpha</taxon>
        <taxon>Ephydroidea</taxon>
        <taxon>Drosophilidae</taxon>
        <taxon>Drosophila</taxon>
        <taxon>Sophophora</taxon>
    </lineage>
</organism>
<evidence type="ECO:0000313" key="8">
    <source>
        <dbReference type="Proteomes" id="UP001652680"/>
    </source>
</evidence>
<dbReference type="InterPro" id="IPR036728">
    <property type="entry name" value="PBP_GOBP_sf"/>
</dbReference>
<dbReference type="PANTHER" id="PTHR11857">
    <property type="entry name" value="ODORANT BINDING PROTEIN-RELATED"/>
    <property type="match status" value="1"/>
</dbReference>
<feature type="chain" id="PRO_5027715389" evidence="6">
    <location>
        <begin position="19"/>
        <end position="132"/>
    </location>
</feature>
<sequence>MKVFLVFAAFAALSCAAAVELTEAQITEVRQRAKSCAEQERITKEQAIALRAGNFADTDPKVKCFANCFLEQSGLVANGQIKPNEVLAKLGPIAGEAKVHEVQAKCDSIQGADKCDTSYQLYKCYYENRAEI</sequence>
<keyword evidence="4 6" id="KW-0732">Signal</keyword>
<dbReference type="GO" id="GO:0007608">
    <property type="term" value="P:sensory perception of smell"/>
    <property type="evidence" value="ECO:0007669"/>
    <property type="project" value="TreeGrafter"/>
</dbReference>
<comment type="subcellular location">
    <subcellularLocation>
        <location evidence="1">Secreted</location>
    </subcellularLocation>
</comment>
<dbReference type="SMART" id="SM00708">
    <property type="entry name" value="PhBP"/>
    <property type="match status" value="1"/>
</dbReference>
<accession>A0A6P4FCA9</accession>
<dbReference type="OrthoDB" id="7665616at2759"/>
<evidence type="ECO:0000256" key="2">
    <source>
        <dbReference type="ARBA" id="ARBA00008098"/>
    </source>
</evidence>
<proteinExistence type="inferred from homology"/>
<dbReference type="AlphaFoldDB" id="A0A6P4FCA9"/>
<keyword evidence="5" id="KW-1015">Disulfide bond</keyword>
<dbReference type="SUPFAM" id="SSF47565">
    <property type="entry name" value="Insect pheromone/odorant-binding proteins"/>
    <property type="match status" value="1"/>
</dbReference>
<gene>
    <name evidence="9" type="primary">LOC108050747</name>
    <name evidence="7" type="synonym">108050747</name>
</gene>
<dbReference type="EnsemblMetazoa" id="XM_017132581.2">
    <property type="protein sequence ID" value="XP_016988070.1"/>
    <property type="gene ID" value="LOC108050747"/>
</dbReference>
<protein>
    <submittedName>
        <fullName evidence="9">General odorant-binding protein 56d</fullName>
    </submittedName>
</protein>
<dbReference type="Pfam" id="PF01395">
    <property type="entry name" value="PBP_GOBP"/>
    <property type="match status" value="1"/>
</dbReference>
<evidence type="ECO:0000256" key="5">
    <source>
        <dbReference type="ARBA" id="ARBA00023157"/>
    </source>
</evidence>
<feature type="signal peptide" evidence="6">
    <location>
        <begin position="1"/>
        <end position="18"/>
    </location>
</feature>
<name>A0A6P4FCA9_DRORH</name>
<keyword evidence="3" id="KW-0964">Secreted</keyword>
<dbReference type="CDD" id="cd23992">
    <property type="entry name" value="PBP_GOBP"/>
    <property type="match status" value="1"/>
</dbReference>
<evidence type="ECO:0000256" key="6">
    <source>
        <dbReference type="SAM" id="SignalP"/>
    </source>
</evidence>
<evidence type="ECO:0000256" key="3">
    <source>
        <dbReference type="ARBA" id="ARBA00022525"/>
    </source>
</evidence>
<reference evidence="9" key="2">
    <citation type="submission" date="2025-04" db="UniProtKB">
        <authorList>
            <consortium name="RefSeq"/>
        </authorList>
    </citation>
    <scope>IDENTIFICATION</scope>
</reference>
<evidence type="ECO:0000313" key="7">
    <source>
        <dbReference type="EnsemblMetazoa" id="XP_016988070.1"/>
    </source>
</evidence>
<dbReference type="InterPro" id="IPR006170">
    <property type="entry name" value="PBP/GOBP"/>
</dbReference>
<evidence type="ECO:0000256" key="4">
    <source>
        <dbReference type="ARBA" id="ARBA00022729"/>
    </source>
</evidence>
<reference evidence="8" key="1">
    <citation type="journal article" date="2021" name="Elife">
        <title>Highly contiguous assemblies of 101 drosophilid genomes.</title>
        <authorList>
            <person name="Kim B.Y."/>
            <person name="Wang J.R."/>
            <person name="Miller D.E."/>
            <person name="Barmina O."/>
            <person name="Delaney E."/>
            <person name="Thompson A."/>
            <person name="Comeault A.A."/>
            <person name="Peede D."/>
            <person name="D'Agostino E.R."/>
            <person name="Pelaez J."/>
            <person name="Aguilar J.M."/>
            <person name="Haji D."/>
            <person name="Matsunaga T."/>
            <person name="Armstrong E.E."/>
            <person name="Zych M."/>
            <person name="Ogawa Y."/>
            <person name="Stamenkovic-Radak M."/>
            <person name="Jelic M."/>
            <person name="Veselinovic M.S."/>
            <person name="Tanaskovic M."/>
            <person name="Eric P."/>
            <person name="Gao J.J."/>
            <person name="Katoh T.K."/>
            <person name="Toda M.J."/>
            <person name="Watabe H."/>
            <person name="Watada M."/>
            <person name="Davis J.S."/>
            <person name="Moyle L.C."/>
            <person name="Manoli G."/>
            <person name="Bertolini E."/>
            <person name="Kostal V."/>
            <person name="Hawley R.S."/>
            <person name="Takahashi A."/>
            <person name="Jones C.D."/>
            <person name="Price D.K."/>
            <person name="Whiteman N."/>
            <person name="Kopp A."/>
            <person name="Matute D.R."/>
            <person name="Petrov D.A."/>
        </authorList>
    </citation>
    <scope>NUCLEOTIDE SEQUENCE [LARGE SCALE GENOMIC DNA]</scope>
</reference>
<keyword evidence="8" id="KW-1185">Reference proteome</keyword>
<dbReference type="GeneID" id="108050747"/>
<dbReference type="RefSeq" id="XP_016988070.1">
    <property type="nucleotide sequence ID" value="XM_017132581.1"/>
</dbReference>
<dbReference type="PANTHER" id="PTHR11857:SF43">
    <property type="entry name" value="GEO07291P1-RELATED"/>
    <property type="match status" value="1"/>
</dbReference>
<comment type="similarity">
    <text evidence="2">Belongs to the PBP/GOBP family.</text>
</comment>
<evidence type="ECO:0000256" key="1">
    <source>
        <dbReference type="ARBA" id="ARBA00004613"/>
    </source>
</evidence>
<dbReference type="GO" id="GO:0005549">
    <property type="term" value="F:odorant binding"/>
    <property type="evidence" value="ECO:0007669"/>
    <property type="project" value="InterPro"/>
</dbReference>